<name>A0A0N4VDJ6_ENTVE</name>
<dbReference type="GO" id="GO:0035859">
    <property type="term" value="C:Seh1-associated complex"/>
    <property type="evidence" value="ECO:0007669"/>
    <property type="project" value="TreeGrafter"/>
</dbReference>
<dbReference type="InterPro" id="IPR036322">
    <property type="entry name" value="WD40_repeat_dom_sf"/>
</dbReference>
<dbReference type="AlphaFoldDB" id="A0A0N4VDJ6"/>
<dbReference type="InterPro" id="IPR049567">
    <property type="entry name" value="WDR59-like"/>
</dbReference>
<keyword evidence="7" id="KW-1185">Reference proteome</keyword>
<proteinExistence type="predicted"/>
<feature type="region of interest" description="Disordered" evidence="4">
    <location>
        <begin position="880"/>
        <end position="906"/>
    </location>
</feature>
<gene>
    <name evidence="6" type="ORF">EVEC_LOCUS8166</name>
</gene>
<evidence type="ECO:0000256" key="1">
    <source>
        <dbReference type="ARBA" id="ARBA00022574"/>
    </source>
</evidence>
<evidence type="ECO:0000313" key="6">
    <source>
        <dbReference type="EMBL" id="VDD93415.1"/>
    </source>
</evidence>
<keyword evidence="1 3" id="KW-0853">WD repeat</keyword>
<dbReference type="InterPro" id="IPR001680">
    <property type="entry name" value="WD40_rpt"/>
</dbReference>
<dbReference type="Pfam" id="PF17120">
    <property type="entry name" value="zf-RING_16"/>
    <property type="match status" value="1"/>
</dbReference>
<reference evidence="8" key="1">
    <citation type="submission" date="2017-02" db="UniProtKB">
        <authorList>
            <consortium name="WormBaseParasite"/>
        </authorList>
    </citation>
    <scope>IDENTIFICATION</scope>
</reference>
<dbReference type="PROSITE" id="PS50082">
    <property type="entry name" value="WD_REPEATS_2"/>
    <property type="match status" value="1"/>
</dbReference>
<dbReference type="GO" id="GO:0034198">
    <property type="term" value="P:cellular response to amino acid starvation"/>
    <property type="evidence" value="ECO:0007669"/>
    <property type="project" value="TreeGrafter"/>
</dbReference>
<evidence type="ECO:0000256" key="4">
    <source>
        <dbReference type="SAM" id="MobiDB-lite"/>
    </source>
</evidence>
<keyword evidence="2" id="KW-0677">Repeat</keyword>
<feature type="domain" description="WDR59/RTC1-like RING zinc finger" evidence="5">
    <location>
        <begin position="1057"/>
        <end position="1104"/>
    </location>
</feature>
<sequence length="1106" mass="123465">MNRLDGWEELPNKEKYVSLNQFFLRCCSAWIHARYRVFSDLRDQKPHRLTVVKPFRTSPVKRHLTAFQNLNILRWRKESSENGSHIAVTSSSNVYIYRFSRGDLKEVCQICAHPYAITDFDWSLTAPGVFSTCSNRDNIKIWDMRQQSPTLQIKSIFGAESAKWALHQDSILCTATGADIRLWDLRASHIDKVKCLAWLPKRPASFVSSSLDCYIKFWDTKDLSRPFRSIGKLEDPVWKLQFSYTGDEFATLSKRSYGKENFSNTVTVFKTKDPMRFQTLRTLSVADISVPMAPSEDDDDLHSAGAVPLIDEPKSLGDLGNSLSPSQHERSMSGSSEKSGLKIYIRVTNIGNSIGTELDILSALKAPGLSIDEINYEKAVVGFTYTHAPTGKKISLQLLFKASNAKFHKLLLEIVEDDSVIKKERRAFLLEFLRSHIAGYKSDGSDDTAISSGLKQLSNFVELSKIFDADTGDVEGQSPIGADDHLKEGKIPATEIFSAHDDLVPSPRTCGASFNGSGLLVVFGRAGKKKDEVKALPLMFTSNAEHFKRFRSESIKTIDDHRLPTALDPHQIPALSLPSSCWSTPKHCARSQLCDEDGDLFSMSIPSSAFSATRRDADYESSPKLKLLSANHSHEMYESTHETTGSMSDLSKVSVSAPLVIVRSQRHSSNSHAGILAEEHFMIAEAKLVSKVVIYDASELLPVSKVLARNYSLFGANPLQICLHNLKVAEDAGRLDLFQIWSVVELWVRTTIQRLGNTAKQDKSSLGEGLFVPVDDAQFWDEHPCGVSMLQDLLDHCEKIGDYQTAAVILCTIAPRFTNPNRMLSGDRRAKTEQFLPLCDTKSLLLKSASSVPSLITKEKSDFQLRKALAKKSMPKLINDKKKVLSRSPSAAPALSTSAPAAVPESPPRKFSFFSIVRKQKTSIATAVPELSSGSQVFLSPTQKSIVDVGVRTDSEDELDEGSESKSSDEIISLKPAYSRSYDNRLLPEEIKQRMNKFLHSYIEMLYRWRIYTKATELMKFSKNAPRSRPLFVSYDNKCCGRECGKINCVAPRPPFYCAVCHIVVKGLLTTCAACKHGGHIEHLAVWFQDNSHCPTGCKCQCLKYR</sequence>
<dbReference type="SUPFAM" id="SSF50978">
    <property type="entry name" value="WD40 repeat-like"/>
    <property type="match status" value="1"/>
</dbReference>
<evidence type="ECO:0000256" key="3">
    <source>
        <dbReference type="PROSITE-ProRule" id="PRU00221"/>
    </source>
</evidence>
<evidence type="ECO:0000313" key="7">
    <source>
        <dbReference type="Proteomes" id="UP000274131"/>
    </source>
</evidence>
<dbReference type="OrthoDB" id="311712at2759"/>
<dbReference type="Gene3D" id="2.130.10.10">
    <property type="entry name" value="YVTN repeat-like/Quinoprotein amine dehydrogenase"/>
    <property type="match status" value="1"/>
</dbReference>
<dbReference type="PANTHER" id="PTHR46170">
    <property type="entry name" value="GATOR COMPLEX PROTEIN WDR59"/>
    <property type="match status" value="1"/>
</dbReference>
<accession>A0A0N4VDJ6</accession>
<protein>
    <submittedName>
        <fullName evidence="8">WD_REPEATS_REGION domain-containing protein</fullName>
    </submittedName>
</protein>
<feature type="compositionally biased region" description="Low complexity" evidence="4">
    <location>
        <begin position="888"/>
        <end position="904"/>
    </location>
</feature>
<dbReference type="GO" id="GO:0005774">
    <property type="term" value="C:vacuolar membrane"/>
    <property type="evidence" value="ECO:0007669"/>
    <property type="project" value="TreeGrafter"/>
</dbReference>
<dbReference type="GO" id="GO:1904263">
    <property type="term" value="P:positive regulation of TORC1 signaling"/>
    <property type="evidence" value="ECO:0007669"/>
    <property type="project" value="TreeGrafter"/>
</dbReference>
<organism evidence="8">
    <name type="scientific">Enterobius vermicularis</name>
    <name type="common">Human pinworm</name>
    <dbReference type="NCBI Taxonomy" id="51028"/>
    <lineage>
        <taxon>Eukaryota</taxon>
        <taxon>Metazoa</taxon>
        <taxon>Ecdysozoa</taxon>
        <taxon>Nematoda</taxon>
        <taxon>Chromadorea</taxon>
        <taxon>Rhabditida</taxon>
        <taxon>Spirurina</taxon>
        <taxon>Oxyuridomorpha</taxon>
        <taxon>Oxyuroidea</taxon>
        <taxon>Oxyuridae</taxon>
        <taxon>Enterobius</taxon>
    </lineage>
</organism>
<reference evidence="6 7" key="2">
    <citation type="submission" date="2018-10" db="EMBL/GenBank/DDBJ databases">
        <authorList>
            <consortium name="Pathogen Informatics"/>
        </authorList>
    </citation>
    <scope>NUCLEOTIDE SEQUENCE [LARGE SCALE GENOMIC DNA]</scope>
</reference>
<dbReference type="InterPro" id="IPR015943">
    <property type="entry name" value="WD40/YVTN_repeat-like_dom_sf"/>
</dbReference>
<dbReference type="WBParaSite" id="EVEC_0000868201-mRNA-1">
    <property type="protein sequence ID" value="EVEC_0000868201-mRNA-1"/>
    <property type="gene ID" value="EVEC_0000868201"/>
</dbReference>
<evidence type="ECO:0000313" key="8">
    <source>
        <dbReference type="WBParaSite" id="EVEC_0000868201-mRNA-1"/>
    </source>
</evidence>
<dbReference type="PANTHER" id="PTHR46170:SF1">
    <property type="entry name" value="GATOR COMPLEX PROTEIN WDR59"/>
    <property type="match status" value="1"/>
</dbReference>
<feature type="repeat" description="WD" evidence="3">
    <location>
        <begin position="186"/>
        <end position="219"/>
    </location>
</feature>
<dbReference type="GO" id="GO:0035591">
    <property type="term" value="F:signaling adaptor activity"/>
    <property type="evidence" value="ECO:0007669"/>
    <property type="project" value="TreeGrafter"/>
</dbReference>
<dbReference type="SMART" id="SM00320">
    <property type="entry name" value="WD40"/>
    <property type="match status" value="2"/>
</dbReference>
<dbReference type="STRING" id="51028.A0A0N4VDJ6"/>
<evidence type="ECO:0000259" key="5">
    <source>
        <dbReference type="Pfam" id="PF17120"/>
    </source>
</evidence>
<evidence type="ECO:0000256" key="2">
    <source>
        <dbReference type="ARBA" id="ARBA00022737"/>
    </source>
</evidence>
<dbReference type="InterPro" id="IPR049566">
    <property type="entry name" value="WDR59_RTC1-like_RING_Znf"/>
</dbReference>
<dbReference type="EMBL" id="UXUI01009294">
    <property type="protein sequence ID" value="VDD93415.1"/>
    <property type="molecule type" value="Genomic_DNA"/>
</dbReference>
<dbReference type="Proteomes" id="UP000274131">
    <property type="component" value="Unassembled WGS sequence"/>
</dbReference>